<sequence>MHQISLGLNLDRGGASAVSGRMALTAKNGAVLTDSASRRLMGRAARPSATGIAPTTTAQNDLTRKDA</sequence>
<gene>
    <name evidence="2" type="ORF">LRX75_08255</name>
</gene>
<reference evidence="2" key="1">
    <citation type="submission" date="2021-12" db="EMBL/GenBank/DDBJ databases">
        <authorList>
            <person name="Li Y."/>
        </authorList>
    </citation>
    <scope>NUCLEOTIDE SEQUENCE</scope>
    <source>
        <strain evidence="2">DKSPLA3</strain>
    </source>
</reference>
<dbReference type="EMBL" id="JAJOZR010000004">
    <property type="protein sequence ID" value="MCD7109034.1"/>
    <property type="molecule type" value="Genomic_DNA"/>
</dbReference>
<dbReference type="RefSeq" id="WP_231813403.1">
    <property type="nucleotide sequence ID" value="NZ_JAJOZR010000004.1"/>
</dbReference>
<comment type="caution">
    <text evidence="2">The sequence shown here is derived from an EMBL/GenBank/DDBJ whole genome shotgun (WGS) entry which is preliminary data.</text>
</comment>
<keyword evidence="3" id="KW-1185">Reference proteome</keyword>
<feature type="region of interest" description="Disordered" evidence="1">
    <location>
        <begin position="41"/>
        <end position="67"/>
    </location>
</feature>
<dbReference type="Proteomes" id="UP001139089">
    <property type="component" value="Unassembled WGS sequence"/>
</dbReference>
<protein>
    <submittedName>
        <fullName evidence="2">Uncharacterized protein</fullName>
    </submittedName>
</protein>
<evidence type="ECO:0000256" key="1">
    <source>
        <dbReference type="SAM" id="MobiDB-lite"/>
    </source>
</evidence>
<dbReference type="AlphaFoldDB" id="A0A9X1NS38"/>
<evidence type="ECO:0000313" key="2">
    <source>
        <dbReference type="EMBL" id="MCD7109034.1"/>
    </source>
</evidence>
<name>A0A9X1NS38_9HYPH</name>
<organism evidence="2 3">
    <name type="scientific">Rhizobium quercicola</name>
    <dbReference type="NCBI Taxonomy" id="2901226"/>
    <lineage>
        <taxon>Bacteria</taxon>
        <taxon>Pseudomonadati</taxon>
        <taxon>Pseudomonadota</taxon>
        <taxon>Alphaproteobacteria</taxon>
        <taxon>Hyphomicrobiales</taxon>
        <taxon>Rhizobiaceae</taxon>
        <taxon>Rhizobium/Agrobacterium group</taxon>
        <taxon>Rhizobium</taxon>
    </lineage>
</organism>
<proteinExistence type="predicted"/>
<accession>A0A9X1NS38</accession>
<evidence type="ECO:0000313" key="3">
    <source>
        <dbReference type="Proteomes" id="UP001139089"/>
    </source>
</evidence>